<dbReference type="Gene3D" id="3.30.559.30">
    <property type="entry name" value="Nonribosomal peptide synthetase, condensation domain"/>
    <property type="match status" value="1"/>
</dbReference>
<dbReference type="Pfam" id="PF00550">
    <property type="entry name" value="PP-binding"/>
    <property type="match status" value="1"/>
</dbReference>
<evidence type="ECO:0000256" key="1">
    <source>
        <dbReference type="ARBA" id="ARBA00001957"/>
    </source>
</evidence>
<dbReference type="InterPro" id="IPR023213">
    <property type="entry name" value="CAT-like_dom_sf"/>
</dbReference>
<dbReference type="InterPro" id="IPR020845">
    <property type="entry name" value="AMP-binding_CS"/>
</dbReference>
<dbReference type="SUPFAM" id="SSF47336">
    <property type="entry name" value="ACP-like"/>
    <property type="match status" value="1"/>
</dbReference>
<evidence type="ECO:0000313" key="5">
    <source>
        <dbReference type="EMBL" id="NOJ39987.1"/>
    </source>
</evidence>
<dbReference type="Gene3D" id="3.30.300.30">
    <property type="match status" value="1"/>
</dbReference>
<dbReference type="InterPro" id="IPR036736">
    <property type="entry name" value="ACP-like_sf"/>
</dbReference>
<dbReference type="PANTHER" id="PTHR45527:SF1">
    <property type="entry name" value="FATTY ACID SYNTHASE"/>
    <property type="match status" value="1"/>
</dbReference>
<organism evidence="5 6">
    <name type="scientific">Bradyrhizobium australiense</name>
    <dbReference type="NCBI Taxonomy" id="2721161"/>
    <lineage>
        <taxon>Bacteria</taxon>
        <taxon>Pseudomonadati</taxon>
        <taxon>Pseudomonadota</taxon>
        <taxon>Alphaproteobacteria</taxon>
        <taxon>Hyphomicrobiales</taxon>
        <taxon>Nitrobacteraceae</taxon>
        <taxon>Bradyrhizobium</taxon>
    </lineage>
</organism>
<evidence type="ECO:0000256" key="3">
    <source>
        <dbReference type="ARBA" id="ARBA00022553"/>
    </source>
</evidence>
<evidence type="ECO:0000313" key="6">
    <source>
        <dbReference type="Proteomes" id="UP000544122"/>
    </source>
</evidence>
<dbReference type="InterPro" id="IPR001242">
    <property type="entry name" value="Condensation_dom"/>
</dbReference>
<dbReference type="Pfam" id="PF13193">
    <property type="entry name" value="AMP-binding_C"/>
    <property type="match status" value="1"/>
</dbReference>
<feature type="domain" description="Carrier" evidence="4">
    <location>
        <begin position="530"/>
        <end position="605"/>
    </location>
</feature>
<dbReference type="InterPro" id="IPR045851">
    <property type="entry name" value="AMP-bd_C_sf"/>
</dbReference>
<dbReference type="Pfam" id="PF00501">
    <property type="entry name" value="AMP-binding"/>
    <property type="match status" value="1"/>
</dbReference>
<dbReference type="Gene3D" id="3.30.559.10">
    <property type="entry name" value="Chloramphenicol acetyltransferase-like domain"/>
    <property type="match status" value="1"/>
</dbReference>
<reference evidence="5 6" key="1">
    <citation type="submission" date="2020-03" db="EMBL/GenBank/DDBJ databases">
        <title>Bradyrhizobium diversity isolated from nodules of Indigofera sp.</title>
        <authorList>
            <person name="Klepa M."/>
            <person name="Helene L."/>
            <person name="Hungria M."/>
        </authorList>
    </citation>
    <scope>NUCLEOTIDE SEQUENCE [LARGE SCALE GENOMIC DNA]</scope>
    <source>
        <strain evidence="5 6">WSM 1791</strain>
    </source>
</reference>
<keyword evidence="3" id="KW-0597">Phosphoprotein</keyword>
<gene>
    <name evidence="5" type="ORF">HCN58_10300</name>
</gene>
<dbReference type="EMBL" id="JAAVLX010000003">
    <property type="protein sequence ID" value="NOJ39987.1"/>
    <property type="molecule type" value="Genomic_DNA"/>
</dbReference>
<dbReference type="PROSITE" id="PS00455">
    <property type="entry name" value="AMP_BINDING"/>
    <property type="match status" value="1"/>
</dbReference>
<keyword evidence="2" id="KW-0596">Phosphopantetheine</keyword>
<dbReference type="AlphaFoldDB" id="A0A7Y4GRB3"/>
<dbReference type="GO" id="GO:0044550">
    <property type="term" value="P:secondary metabolite biosynthetic process"/>
    <property type="evidence" value="ECO:0007669"/>
    <property type="project" value="TreeGrafter"/>
</dbReference>
<dbReference type="RefSeq" id="WP_171579230.1">
    <property type="nucleotide sequence ID" value="NZ_JAAVLX010000003.1"/>
</dbReference>
<dbReference type="GO" id="GO:0003824">
    <property type="term" value="F:catalytic activity"/>
    <property type="evidence" value="ECO:0007669"/>
    <property type="project" value="InterPro"/>
</dbReference>
<dbReference type="Pfam" id="PF00668">
    <property type="entry name" value="Condensation"/>
    <property type="match status" value="1"/>
</dbReference>
<dbReference type="CDD" id="cd19531">
    <property type="entry name" value="LCL_NRPS-like"/>
    <property type="match status" value="1"/>
</dbReference>
<evidence type="ECO:0000256" key="2">
    <source>
        <dbReference type="ARBA" id="ARBA00022450"/>
    </source>
</evidence>
<dbReference type="SUPFAM" id="SSF56801">
    <property type="entry name" value="Acetyl-CoA synthetase-like"/>
    <property type="match status" value="1"/>
</dbReference>
<dbReference type="InterPro" id="IPR042099">
    <property type="entry name" value="ANL_N_sf"/>
</dbReference>
<dbReference type="InterPro" id="IPR025110">
    <property type="entry name" value="AMP-bd_C"/>
</dbReference>
<sequence length="1075" mass="117450">MLAERSKHPRLSAPFSCVAHLLEHQARRIPEAPAILAPGRAPLTYGRLYQHIDEVGRALRAMGIGHRDRIVVVLPNGPEMAVAVFAVAMIAACAPLNPVYGSEELDRYLADLRPHALIALAGIDSPARRAALSRGIRVIELSTAFDSEAGLFALTGDHGSVQCDEPVSSAGDVALLLPTSGTTSRPKIVPLTHANICASAYASGAALALTETDRCLNIVPLFHSYGLNATVLNSLAIGASVVCVPGCDVNSFFAWLTRFRPTWYSGVPTMHQAILAHARHNGLRAPDSGLRFIRSATAPLPQRILDELEWTFGTSVIEFYGMTETASSPIACSKPHRRKSGSVGVKVALDVAIMDEGGALMPPSRTGQVVVRGESVMSGYDGNEIATQAAFAGDWFKTGDIGFFDDDGYLFLAGRISEIINRGGEKVAPREVDELLLKHPAVEEAVTFPVPHATLGEDVASAVVLRPDAVATAKDIRQFAIGRIAEFKIPRQILIVREIPKGPTGKVQRIGLAAKLGFEASTDTSRAFVAPRTELEKVLAKHWAEILQVEQIGIHDDFFAAGGDSLLATDVLSHVFDITQVELEVSRFFEAPTVAEVAHHLEQLIDAGQAFEPSSAIVHAPRENGMVTTSIGQEQFCKLQHALPDLPFFNILHALRLTSPCDIAVLERSINEIVRRHEILRTTFAHIDGQYVQVIAPQSAVPLAFDDLRGLPSSKKETIGHQLIQEEVLHSFDLAKGPLIRARLVHLAKQEHLFLISMHQVVCDGWSLGVFVEELVALYDAFLGQGESPLAPLSIQYADFAHWQRRWRLHSEIIAQLEYWQEQLREPSSVVPLARSGPRRAIDDLRTARRAWTLPASLAEAAKRFSRQEGGTLYMALVAALKTLLHRYLGEDDVRVATNVANRNRPGTEALIGPLVNTVILRTNLGGDPSAREVMRRVRSTVLAAVARQDLPFEELVQTLERERRLAPLANAMIIFQNSALRPTVNSGHKLTFEEANPNVLVPLVTITSFDVILMLRESPHGLAGTCVYKPHLFQAATIDRLLRDFQEVLARMTAHPEQPISTICVALNEQTSNG</sequence>
<dbReference type="InterPro" id="IPR009081">
    <property type="entry name" value="PP-bd_ACP"/>
</dbReference>
<dbReference type="PROSITE" id="PS50075">
    <property type="entry name" value="CARRIER"/>
    <property type="match status" value="1"/>
</dbReference>
<dbReference type="InterPro" id="IPR006162">
    <property type="entry name" value="Ppantetheine_attach_site"/>
</dbReference>
<proteinExistence type="predicted"/>
<keyword evidence="6" id="KW-1185">Reference proteome</keyword>
<comment type="caution">
    <text evidence="5">The sequence shown here is derived from an EMBL/GenBank/DDBJ whole genome shotgun (WGS) entry which is preliminary data.</text>
</comment>
<dbReference type="PANTHER" id="PTHR45527">
    <property type="entry name" value="NONRIBOSOMAL PEPTIDE SYNTHETASE"/>
    <property type="match status" value="1"/>
</dbReference>
<dbReference type="GO" id="GO:0043041">
    <property type="term" value="P:amino acid activation for nonribosomal peptide biosynthetic process"/>
    <property type="evidence" value="ECO:0007669"/>
    <property type="project" value="TreeGrafter"/>
</dbReference>
<dbReference type="Gene3D" id="3.40.50.12780">
    <property type="entry name" value="N-terminal domain of ligase-like"/>
    <property type="match status" value="1"/>
</dbReference>
<dbReference type="PROSITE" id="PS00012">
    <property type="entry name" value="PHOSPHOPANTETHEINE"/>
    <property type="match status" value="1"/>
</dbReference>
<accession>A0A7Y4GRB3</accession>
<dbReference type="GO" id="GO:0005737">
    <property type="term" value="C:cytoplasm"/>
    <property type="evidence" value="ECO:0007669"/>
    <property type="project" value="TreeGrafter"/>
</dbReference>
<evidence type="ECO:0000259" key="4">
    <source>
        <dbReference type="PROSITE" id="PS50075"/>
    </source>
</evidence>
<dbReference type="SMART" id="SM00823">
    <property type="entry name" value="PKS_PP"/>
    <property type="match status" value="1"/>
</dbReference>
<comment type="cofactor">
    <cofactor evidence="1">
        <name>pantetheine 4'-phosphate</name>
        <dbReference type="ChEBI" id="CHEBI:47942"/>
    </cofactor>
</comment>
<dbReference type="GO" id="GO:0031177">
    <property type="term" value="F:phosphopantetheine binding"/>
    <property type="evidence" value="ECO:0007669"/>
    <property type="project" value="InterPro"/>
</dbReference>
<protein>
    <submittedName>
        <fullName evidence="5">AMP-binding protein</fullName>
    </submittedName>
</protein>
<dbReference type="InterPro" id="IPR020806">
    <property type="entry name" value="PKS_PP-bd"/>
</dbReference>
<dbReference type="InterPro" id="IPR000873">
    <property type="entry name" value="AMP-dep_synth/lig_dom"/>
</dbReference>
<name>A0A7Y4GRB3_9BRAD</name>
<dbReference type="SUPFAM" id="SSF52777">
    <property type="entry name" value="CoA-dependent acyltransferases"/>
    <property type="match status" value="2"/>
</dbReference>
<dbReference type="FunFam" id="1.10.1200.10:FF:000016">
    <property type="entry name" value="Non-ribosomal peptide synthase"/>
    <property type="match status" value="1"/>
</dbReference>
<dbReference type="Proteomes" id="UP000544122">
    <property type="component" value="Unassembled WGS sequence"/>
</dbReference>
<dbReference type="Gene3D" id="1.10.1200.10">
    <property type="entry name" value="ACP-like"/>
    <property type="match status" value="1"/>
</dbReference>
<dbReference type="GO" id="GO:0072330">
    <property type="term" value="P:monocarboxylic acid biosynthetic process"/>
    <property type="evidence" value="ECO:0007669"/>
    <property type="project" value="UniProtKB-ARBA"/>
</dbReference>